<dbReference type="RefSeq" id="WP_344787142.1">
    <property type="nucleotide sequence ID" value="NZ_BAAAWN010000001.1"/>
</dbReference>
<evidence type="ECO:0000313" key="2">
    <source>
        <dbReference type="EMBL" id="MFB9818566.1"/>
    </source>
</evidence>
<reference evidence="2 3" key="1">
    <citation type="submission" date="2024-09" db="EMBL/GenBank/DDBJ databases">
        <authorList>
            <person name="Sun Q."/>
            <person name="Mori K."/>
        </authorList>
    </citation>
    <scope>NUCLEOTIDE SEQUENCE [LARGE SCALE GENOMIC DNA]</scope>
    <source>
        <strain evidence="2 3">JCM 1334</strain>
    </source>
</reference>
<evidence type="ECO:0000313" key="3">
    <source>
        <dbReference type="Proteomes" id="UP001589702"/>
    </source>
</evidence>
<dbReference type="EMBL" id="JBHMBC010000007">
    <property type="protein sequence ID" value="MFB9818566.1"/>
    <property type="molecule type" value="Genomic_DNA"/>
</dbReference>
<comment type="caution">
    <text evidence="2">The sequence shown here is derived from an EMBL/GenBank/DDBJ whole genome shotgun (WGS) entry which is preliminary data.</text>
</comment>
<gene>
    <name evidence="2" type="ORF">ACFFP1_03515</name>
</gene>
<keyword evidence="1" id="KW-0472">Membrane</keyword>
<name>A0ABV5XUY1_ARTRM</name>
<keyword evidence="1" id="KW-1133">Transmembrane helix</keyword>
<dbReference type="Proteomes" id="UP001589702">
    <property type="component" value="Unassembled WGS sequence"/>
</dbReference>
<accession>A0ABV5XUY1</accession>
<keyword evidence="1" id="KW-0812">Transmembrane</keyword>
<keyword evidence="3" id="KW-1185">Reference proteome</keyword>
<evidence type="ECO:0000256" key="1">
    <source>
        <dbReference type="SAM" id="Phobius"/>
    </source>
</evidence>
<feature type="transmembrane region" description="Helical" evidence="1">
    <location>
        <begin position="30"/>
        <end position="51"/>
    </location>
</feature>
<proteinExistence type="predicted"/>
<protein>
    <submittedName>
        <fullName evidence="2">Uncharacterized protein</fullName>
    </submittedName>
</protein>
<sequence length="236" mass="25431">MGSEHFWAVLSCFGIQQVGDIVKNRNLLRMAIACLVSVAIFAPNAAMAATVQSNRATSIEKKSDDRAIGLSRIVYAPDTTAKLAATRATENVRSADPSGFEARKKLVLHSPKTMAYLTSFTGLRLNEQVDGLASLMPADALTGFTQMMDEGLLEFRVQVLERDAFNIEMIAQQQNTMQTKGLGALPRCPSAWAAFWAWFAVNVTTCGAFAPFPVAAFFCAAGFAVGGAIIDFNMSC</sequence>
<organism evidence="2 3">
    <name type="scientific">Arthrobacter ramosus</name>
    <dbReference type="NCBI Taxonomy" id="1672"/>
    <lineage>
        <taxon>Bacteria</taxon>
        <taxon>Bacillati</taxon>
        <taxon>Actinomycetota</taxon>
        <taxon>Actinomycetes</taxon>
        <taxon>Micrococcales</taxon>
        <taxon>Micrococcaceae</taxon>
        <taxon>Arthrobacter</taxon>
    </lineage>
</organism>
<feature type="transmembrane region" description="Helical" evidence="1">
    <location>
        <begin position="207"/>
        <end position="230"/>
    </location>
</feature>